<dbReference type="InterPro" id="IPR053728">
    <property type="entry name" value="Alginate_Permeability_Chnl"/>
</dbReference>
<dbReference type="Proteomes" id="UP000190774">
    <property type="component" value="Unassembled WGS sequence"/>
</dbReference>
<keyword evidence="1" id="KW-0732">Signal</keyword>
<evidence type="ECO:0000256" key="1">
    <source>
        <dbReference type="SAM" id="SignalP"/>
    </source>
</evidence>
<dbReference type="AlphaFoldDB" id="A0A1T4Z0W9"/>
<feature type="chain" id="PRO_5012978931" evidence="1">
    <location>
        <begin position="28"/>
        <end position="476"/>
    </location>
</feature>
<keyword evidence="4" id="KW-1185">Reference proteome</keyword>
<feature type="signal peptide" evidence="1">
    <location>
        <begin position="1"/>
        <end position="27"/>
    </location>
</feature>
<evidence type="ECO:0000259" key="2">
    <source>
        <dbReference type="Pfam" id="PF13372"/>
    </source>
</evidence>
<sequence length="476" mass="55422">MPPSPIHRLIKPWKNSVTLLVIGFAFASPGYGAETAKDSYYRAPKSYSTTRDPDLPRYASHAPDSGWEVLKNADWLDIGLDYRFRYEYRDDDLRRANAQIDQPLLHRTRAYLAVHDILDPFRFAVEMQDSRRYNSDYPRDNRDVNEFQIIRAYAELYFDDLLGVDALGNKRPVSLRYGIHNFEFLDRRLIGNNQWRNTANTFQGFHGTLGQEANDWQIDLLAVQPMQRLLYGWDRPVKEQWMYAVIGHWRRWSDIITLEPYYLALNQKPYDNVQERLVHSPGLRGYGSFGKSGFDYDFNMVYQFGKNGSQDMEAYGGTVEVGYTFKHDWKPRLSLFYGYASGDEDPTDNEDNRFERFFGFGRPWSANDYIVYENISTPKVRLELTPSKKVRMDLGYSFYWLASDTDRFSAGNLRDNSGNSGSMIGHEFDGRIRWQVTPKMEAILGYAHFTAGDFTSNRGRPQDTDFAYLEISVKAF</sequence>
<gene>
    <name evidence="3" type="ORF">SAMN02745166_04749</name>
</gene>
<feature type="domain" description="Alginate export" evidence="2">
    <location>
        <begin position="75"/>
        <end position="460"/>
    </location>
</feature>
<protein>
    <submittedName>
        <fullName evidence="3">Alginate export</fullName>
    </submittedName>
</protein>
<dbReference type="EMBL" id="FUYE01000024">
    <property type="protein sequence ID" value="SKB07664.1"/>
    <property type="molecule type" value="Genomic_DNA"/>
</dbReference>
<dbReference type="Pfam" id="PF13372">
    <property type="entry name" value="Alginate_exp"/>
    <property type="match status" value="1"/>
</dbReference>
<dbReference type="OrthoDB" id="9764666at2"/>
<organism evidence="3 4">
    <name type="scientific">Prosthecobacter debontii</name>
    <dbReference type="NCBI Taxonomy" id="48467"/>
    <lineage>
        <taxon>Bacteria</taxon>
        <taxon>Pseudomonadati</taxon>
        <taxon>Verrucomicrobiota</taxon>
        <taxon>Verrucomicrobiia</taxon>
        <taxon>Verrucomicrobiales</taxon>
        <taxon>Verrucomicrobiaceae</taxon>
        <taxon>Prosthecobacter</taxon>
    </lineage>
</organism>
<evidence type="ECO:0000313" key="3">
    <source>
        <dbReference type="EMBL" id="SKB07664.1"/>
    </source>
</evidence>
<proteinExistence type="predicted"/>
<dbReference type="Gene3D" id="2.40.160.100">
    <property type="match status" value="1"/>
</dbReference>
<dbReference type="RefSeq" id="WP_078815865.1">
    <property type="nucleotide sequence ID" value="NZ_FUYE01000024.1"/>
</dbReference>
<evidence type="ECO:0000313" key="4">
    <source>
        <dbReference type="Proteomes" id="UP000190774"/>
    </source>
</evidence>
<dbReference type="InterPro" id="IPR025388">
    <property type="entry name" value="Alginate_export_dom"/>
</dbReference>
<name>A0A1T4Z0W9_9BACT</name>
<reference evidence="4" key="1">
    <citation type="submission" date="2017-02" db="EMBL/GenBank/DDBJ databases">
        <authorList>
            <person name="Varghese N."/>
            <person name="Submissions S."/>
        </authorList>
    </citation>
    <scope>NUCLEOTIDE SEQUENCE [LARGE SCALE GENOMIC DNA]</scope>
    <source>
        <strain evidence="4">ATCC 700200</strain>
    </source>
</reference>
<accession>A0A1T4Z0W9</accession>
<dbReference type="STRING" id="48467.SAMN02745166_04749"/>